<evidence type="ECO:0000256" key="11">
    <source>
        <dbReference type="SAM" id="SignalP"/>
    </source>
</evidence>
<feature type="domain" description="Transthyretin/hydroxyisourate hydrolase" evidence="12">
    <location>
        <begin position="19"/>
        <end position="132"/>
    </location>
</feature>
<dbReference type="PANTHER" id="PTHR10395">
    <property type="entry name" value="URICASE AND TRANSTHYRETIN-RELATED"/>
    <property type="match status" value="1"/>
</dbReference>
<evidence type="ECO:0000313" key="13">
    <source>
        <dbReference type="EMBL" id="APV37536.1"/>
    </source>
</evidence>
<organism evidence="13 14">
    <name type="scientific">Acinetobacter soli</name>
    <dbReference type="NCBI Taxonomy" id="487316"/>
    <lineage>
        <taxon>Bacteria</taxon>
        <taxon>Pseudomonadati</taxon>
        <taxon>Pseudomonadota</taxon>
        <taxon>Gammaproteobacteria</taxon>
        <taxon>Moraxellales</taxon>
        <taxon>Moraxellaceae</taxon>
        <taxon>Acinetobacter</taxon>
    </lineage>
</organism>
<dbReference type="STRING" id="487316.BEN76_07875"/>
<dbReference type="NCBIfam" id="TIGR02962">
    <property type="entry name" value="hdxy_isourate"/>
    <property type="match status" value="1"/>
</dbReference>
<dbReference type="InterPro" id="IPR023416">
    <property type="entry name" value="Transthyretin/HIU_hydrolase_d"/>
</dbReference>
<dbReference type="SMART" id="SM00095">
    <property type="entry name" value="TR_THY"/>
    <property type="match status" value="1"/>
</dbReference>
<comment type="catalytic activity">
    <reaction evidence="1 10">
        <text>5-hydroxyisourate + H2O = 5-hydroxy-2-oxo-4-ureido-2,5-dihydro-1H-imidazole-5-carboxylate + H(+)</text>
        <dbReference type="Rhea" id="RHEA:23736"/>
        <dbReference type="ChEBI" id="CHEBI:15377"/>
        <dbReference type="ChEBI" id="CHEBI:15378"/>
        <dbReference type="ChEBI" id="CHEBI:18072"/>
        <dbReference type="ChEBI" id="CHEBI:58639"/>
        <dbReference type="EC" id="3.5.2.17"/>
    </reaction>
</comment>
<evidence type="ECO:0000259" key="12">
    <source>
        <dbReference type="SMART" id="SM00095"/>
    </source>
</evidence>
<dbReference type="SUPFAM" id="SSF49472">
    <property type="entry name" value="Transthyretin (synonym: prealbumin)"/>
    <property type="match status" value="1"/>
</dbReference>
<evidence type="ECO:0000256" key="4">
    <source>
        <dbReference type="ARBA" id="ARBA00011881"/>
    </source>
</evidence>
<evidence type="ECO:0000256" key="7">
    <source>
        <dbReference type="ARBA" id="ARBA00022631"/>
    </source>
</evidence>
<accession>A0A1P8EMV3</accession>
<name>A0A1P8EMV3_9GAMM</name>
<evidence type="ECO:0000256" key="5">
    <source>
        <dbReference type="ARBA" id="ARBA00012609"/>
    </source>
</evidence>
<proteinExistence type="inferred from homology"/>
<keyword evidence="8 10" id="KW-0378">Hydrolase</keyword>
<sequence>MIKKLLPLIGLGFSGFVFAQNPLSVHVLNLDTGLPSAHVNVVLEAQQNDKWIEINSGSTDDNGRIEALYPENKTLDKGVYRVTFKTGEWFRQKNQRSFFPEVPVVFVIDGSLPHYHIPLLISPYGYSTYRGN</sequence>
<dbReference type="InterPro" id="IPR014306">
    <property type="entry name" value="Hydroxyisourate_hydrolase"/>
</dbReference>
<dbReference type="GO" id="GO:0033971">
    <property type="term" value="F:hydroxyisourate hydrolase activity"/>
    <property type="evidence" value="ECO:0007669"/>
    <property type="project" value="UniProtKB-EC"/>
</dbReference>
<protein>
    <recommendedName>
        <fullName evidence="6 10">5-hydroxyisourate hydrolase</fullName>
        <shortName evidence="10">HIU hydrolase</shortName>
        <shortName evidence="10">HIUHase</shortName>
        <ecNumber evidence="5 10">3.5.2.17</ecNumber>
    </recommendedName>
</protein>
<evidence type="ECO:0000256" key="1">
    <source>
        <dbReference type="ARBA" id="ARBA00001043"/>
    </source>
</evidence>
<dbReference type="EC" id="3.5.2.17" evidence="5 10"/>
<evidence type="ECO:0000256" key="2">
    <source>
        <dbReference type="ARBA" id="ARBA00002704"/>
    </source>
</evidence>
<dbReference type="InterPro" id="IPR000895">
    <property type="entry name" value="Transthyretin/HIU_hydrolase"/>
</dbReference>
<evidence type="ECO:0000256" key="8">
    <source>
        <dbReference type="ARBA" id="ARBA00022801"/>
    </source>
</evidence>
<evidence type="ECO:0000256" key="3">
    <source>
        <dbReference type="ARBA" id="ARBA00009850"/>
    </source>
</evidence>
<comment type="similarity">
    <text evidence="3 10">Belongs to the transthyretin family. 5-hydroxyisourate hydrolase subfamily.</text>
</comment>
<evidence type="ECO:0000256" key="6">
    <source>
        <dbReference type="ARBA" id="ARBA00017539"/>
    </source>
</evidence>
<comment type="function">
    <text evidence="2">Catalyzes the hydrolysis of 5-hydroxyisourate (HIU) to 2-oxo-4-hydroxy-4-carboxy-5-ureidoimidazoline (OHCU).</text>
</comment>
<dbReference type="eggNOG" id="COG2351">
    <property type="taxonomic scope" value="Bacteria"/>
</dbReference>
<feature type="binding site" evidence="9">
    <location>
        <position position="64"/>
    </location>
    <ligand>
        <name>substrate</name>
    </ligand>
</feature>
<gene>
    <name evidence="13" type="ORF">BEN76_07875</name>
</gene>
<dbReference type="PROSITE" id="PS00769">
    <property type="entry name" value="TRANSTHYRETIN_2"/>
    <property type="match status" value="1"/>
</dbReference>
<dbReference type="Proteomes" id="UP000185674">
    <property type="component" value="Chromosome"/>
</dbReference>
<dbReference type="InterPro" id="IPR036817">
    <property type="entry name" value="Transthyretin/HIU_hydrolase_sf"/>
</dbReference>
<dbReference type="RefSeq" id="WP_076033580.1">
    <property type="nucleotide sequence ID" value="NZ_BKXC01000001.1"/>
</dbReference>
<dbReference type="EMBL" id="CP016896">
    <property type="protein sequence ID" value="APV37536.1"/>
    <property type="molecule type" value="Genomic_DNA"/>
</dbReference>
<keyword evidence="11" id="KW-0732">Signal</keyword>
<feature type="binding site" evidence="9">
    <location>
        <position position="129"/>
    </location>
    <ligand>
        <name>substrate</name>
    </ligand>
</feature>
<dbReference type="KEGG" id="asol:BEN76_07875"/>
<evidence type="ECO:0000256" key="10">
    <source>
        <dbReference type="RuleBase" id="RU361270"/>
    </source>
</evidence>
<dbReference type="PANTHER" id="PTHR10395:SF7">
    <property type="entry name" value="5-HYDROXYISOURATE HYDROLASE"/>
    <property type="match status" value="1"/>
</dbReference>
<evidence type="ECO:0000313" key="14">
    <source>
        <dbReference type="Proteomes" id="UP000185674"/>
    </source>
</evidence>
<dbReference type="InterPro" id="IPR023419">
    <property type="entry name" value="Transthyretin_CS"/>
</dbReference>
<dbReference type="GO" id="GO:0006144">
    <property type="term" value="P:purine nucleobase metabolic process"/>
    <property type="evidence" value="ECO:0007669"/>
    <property type="project" value="UniProtKB-KW"/>
</dbReference>
<feature type="binding site" evidence="9">
    <location>
        <position position="26"/>
    </location>
    <ligand>
        <name>substrate</name>
    </ligand>
</feature>
<reference evidence="13 14" key="1">
    <citation type="submission" date="2016-08" db="EMBL/GenBank/DDBJ databases">
        <title>Complete genome sequence of Acinetobacter baylyi strain GFJ2.</title>
        <authorList>
            <person name="Tabata M."/>
            <person name="Kuboki S."/>
            <person name="Gibu N."/>
            <person name="Kinouchi Y."/>
            <person name="Vangnai A."/>
            <person name="Kasai D."/>
            <person name="Fukuda M."/>
        </authorList>
    </citation>
    <scope>NUCLEOTIDE SEQUENCE [LARGE SCALE GENOMIC DNA]</scope>
    <source>
        <strain evidence="13 14">GFJ2</strain>
    </source>
</reference>
<dbReference type="AlphaFoldDB" id="A0A1P8EMV3"/>
<feature type="signal peptide" evidence="11">
    <location>
        <begin position="1"/>
        <end position="19"/>
    </location>
</feature>
<dbReference type="Gene3D" id="2.60.40.180">
    <property type="entry name" value="Transthyretin/hydroxyisourate hydrolase domain"/>
    <property type="match status" value="1"/>
</dbReference>
<dbReference type="PRINTS" id="PR00189">
    <property type="entry name" value="TRNSTHYRETIN"/>
</dbReference>
<keyword evidence="7 10" id="KW-0659">Purine metabolism</keyword>
<evidence type="ECO:0000256" key="9">
    <source>
        <dbReference type="PIRSR" id="PIRSR600895-51"/>
    </source>
</evidence>
<comment type="subunit">
    <text evidence="4 10">Homotetramer.</text>
</comment>
<feature type="chain" id="PRO_5012230400" description="5-hydroxyisourate hydrolase" evidence="11">
    <location>
        <begin position="20"/>
        <end position="132"/>
    </location>
</feature>
<dbReference type="Pfam" id="PF00576">
    <property type="entry name" value="Transthyretin"/>
    <property type="match status" value="1"/>
</dbReference>
<dbReference type="CDD" id="cd05822">
    <property type="entry name" value="TLP_HIUase"/>
    <property type="match status" value="1"/>
</dbReference>